<dbReference type="SUPFAM" id="SSF81321">
    <property type="entry name" value="Family A G protein-coupled receptor-like"/>
    <property type="match status" value="1"/>
</dbReference>
<reference evidence="8" key="3">
    <citation type="submission" date="2015-06" db="UniProtKB">
        <authorList>
            <consortium name="EnsemblMetazoa"/>
        </authorList>
    </citation>
    <scope>IDENTIFICATION</scope>
</reference>
<evidence type="ECO:0000256" key="4">
    <source>
        <dbReference type="ARBA" id="ARBA00023136"/>
    </source>
</evidence>
<reference evidence="7 9" key="2">
    <citation type="journal article" date="2013" name="Nature">
        <title>Insights into bilaterian evolution from three spiralian genomes.</title>
        <authorList>
            <person name="Simakov O."/>
            <person name="Marletaz F."/>
            <person name="Cho S.J."/>
            <person name="Edsinger-Gonzales E."/>
            <person name="Havlak P."/>
            <person name="Hellsten U."/>
            <person name="Kuo D.H."/>
            <person name="Larsson T."/>
            <person name="Lv J."/>
            <person name="Arendt D."/>
            <person name="Savage R."/>
            <person name="Osoegawa K."/>
            <person name="de Jong P."/>
            <person name="Grimwood J."/>
            <person name="Chapman J.A."/>
            <person name="Shapiro H."/>
            <person name="Aerts A."/>
            <person name="Otillar R.P."/>
            <person name="Terry A.Y."/>
            <person name="Boore J.L."/>
            <person name="Grigoriev I.V."/>
            <person name="Lindberg D.R."/>
            <person name="Seaver E.C."/>
            <person name="Weisblat D.A."/>
            <person name="Putnam N.H."/>
            <person name="Rokhsar D.S."/>
        </authorList>
    </citation>
    <scope>NUCLEOTIDE SEQUENCE</scope>
    <source>
        <strain evidence="7 9">I ESC-2004</strain>
    </source>
</reference>
<dbReference type="InterPro" id="IPR000276">
    <property type="entry name" value="GPCR_Rhodpsn"/>
</dbReference>
<evidence type="ECO:0000256" key="3">
    <source>
        <dbReference type="ARBA" id="ARBA00022989"/>
    </source>
</evidence>
<keyword evidence="3 5" id="KW-1133">Transmembrane helix</keyword>
<feature type="transmembrane region" description="Helical" evidence="5">
    <location>
        <begin position="25"/>
        <end position="49"/>
    </location>
</feature>
<dbReference type="STRING" id="283909.R7VF56"/>
<evidence type="ECO:0000256" key="5">
    <source>
        <dbReference type="SAM" id="Phobius"/>
    </source>
</evidence>
<gene>
    <name evidence="7" type="ORF">CAPTEDRAFT_25162</name>
</gene>
<dbReference type="InterPro" id="IPR052954">
    <property type="entry name" value="GPCR-Ligand_Int"/>
</dbReference>
<dbReference type="PANTHER" id="PTHR46641:SF2">
    <property type="entry name" value="FMRFAMIDE RECEPTOR"/>
    <property type="match status" value="1"/>
</dbReference>
<dbReference type="OrthoDB" id="10011262at2759"/>
<dbReference type="Gene3D" id="1.20.1070.10">
    <property type="entry name" value="Rhodopsin 7-helix transmembrane proteins"/>
    <property type="match status" value="1"/>
</dbReference>
<dbReference type="AlphaFoldDB" id="R7VF56"/>
<dbReference type="CDD" id="cd14978">
    <property type="entry name" value="7tmA_FMRFamide_R-like"/>
    <property type="match status" value="1"/>
</dbReference>
<feature type="transmembrane region" description="Helical" evidence="5">
    <location>
        <begin position="285"/>
        <end position="308"/>
    </location>
</feature>
<evidence type="ECO:0000256" key="1">
    <source>
        <dbReference type="ARBA" id="ARBA00004370"/>
    </source>
</evidence>
<protein>
    <recommendedName>
        <fullName evidence="6">G-protein coupled receptors family 1 profile domain-containing protein</fullName>
    </recommendedName>
</protein>
<dbReference type="EMBL" id="AMQN01004885">
    <property type="status" value="NOT_ANNOTATED_CDS"/>
    <property type="molecule type" value="Genomic_DNA"/>
</dbReference>
<reference evidence="9" key="1">
    <citation type="submission" date="2012-12" db="EMBL/GenBank/DDBJ databases">
        <authorList>
            <person name="Hellsten U."/>
            <person name="Grimwood J."/>
            <person name="Chapman J.A."/>
            <person name="Shapiro H."/>
            <person name="Aerts A."/>
            <person name="Otillar R.P."/>
            <person name="Terry A.Y."/>
            <person name="Boore J.L."/>
            <person name="Simakov O."/>
            <person name="Marletaz F."/>
            <person name="Cho S.-J."/>
            <person name="Edsinger-Gonzales E."/>
            <person name="Havlak P."/>
            <person name="Kuo D.-H."/>
            <person name="Larsson T."/>
            <person name="Lv J."/>
            <person name="Arendt D."/>
            <person name="Savage R."/>
            <person name="Osoegawa K."/>
            <person name="de Jong P."/>
            <person name="Lindberg D.R."/>
            <person name="Seaver E.C."/>
            <person name="Weisblat D.A."/>
            <person name="Putnam N.H."/>
            <person name="Grigoriev I.V."/>
            <person name="Rokhsar D.S."/>
        </authorList>
    </citation>
    <scope>NUCLEOTIDE SEQUENCE</scope>
    <source>
        <strain evidence="9">I ESC-2004</strain>
    </source>
</reference>
<accession>R7VF56</accession>
<dbReference type="InterPro" id="IPR017452">
    <property type="entry name" value="GPCR_Rhodpsn_7TM"/>
</dbReference>
<proteinExistence type="predicted"/>
<dbReference type="GO" id="GO:0016020">
    <property type="term" value="C:membrane"/>
    <property type="evidence" value="ECO:0007669"/>
    <property type="project" value="UniProtKB-SubCell"/>
</dbReference>
<dbReference type="HOGENOM" id="CLU_009579_24_7_1"/>
<evidence type="ECO:0000313" key="9">
    <source>
        <dbReference type="Proteomes" id="UP000014760"/>
    </source>
</evidence>
<feature type="transmembrane region" description="Helical" evidence="5">
    <location>
        <begin position="202"/>
        <end position="226"/>
    </location>
</feature>
<keyword evidence="2 5" id="KW-0812">Transmembrane</keyword>
<dbReference type="PRINTS" id="PR00237">
    <property type="entry name" value="GPCRRHODOPSN"/>
</dbReference>
<evidence type="ECO:0000259" key="6">
    <source>
        <dbReference type="PROSITE" id="PS50262"/>
    </source>
</evidence>
<evidence type="ECO:0000256" key="2">
    <source>
        <dbReference type="ARBA" id="ARBA00022692"/>
    </source>
</evidence>
<feature type="transmembrane region" description="Helical" evidence="5">
    <location>
        <begin position="61"/>
        <end position="82"/>
    </location>
</feature>
<keyword evidence="4 5" id="KW-0472">Membrane</keyword>
<dbReference type="Pfam" id="PF00001">
    <property type="entry name" value="7tm_1"/>
    <property type="match status" value="1"/>
</dbReference>
<dbReference type="PANTHER" id="PTHR46641">
    <property type="entry name" value="FMRFAMIDE RECEPTOR-RELATED"/>
    <property type="match status" value="1"/>
</dbReference>
<feature type="non-terminal residue" evidence="7">
    <location>
        <position position="1"/>
    </location>
</feature>
<dbReference type="OMA" id="HSMANTA"/>
<sequence length="321" mass="37447">NDSLQNNATPTASPNDPRQCSLFRFLLYVVAMGIMCIFGFVGNTVSFMVLHRDRSTPVASFLLKSLAVADNIFLLLWAVHYSVRDVIRFFEVPDDSLHVTWIYIRVFSFPVLYMAQTLTIWLTVVIALNRFMAVCLPYRAPHLCNIINVYKEVAVVIIFSIVYNIPRFFELKVIDNDEAKTKWNRTSLGVNQTYKKVYTDGLYYLFSFVLPLLILAFVNTRVIIAYQATQKRRRRMSSRRSDNENNITLVMIMVVVIFMLCQAPARIVQCAWGYRYAHCLQFQYYLIHISNTLEVLNSSVNFLIYCIFHKRFRDILYASYC</sequence>
<feature type="transmembrane region" description="Helical" evidence="5">
    <location>
        <begin position="102"/>
        <end position="128"/>
    </location>
</feature>
<dbReference type="GO" id="GO:0004930">
    <property type="term" value="F:G protein-coupled receptor activity"/>
    <property type="evidence" value="ECO:0007669"/>
    <property type="project" value="InterPro"/>
</dbReference>
<feature type="non-terminal residue" evidence="7">
    <location>
        <position position="321"/>
    </location>
</feature>
<dbReference type="EnsemblMetazoa" id="CapteT25162">
    <property type="protein sequence ID" value="CapteP25162"/>
    <property type="gene ID" value="CapteG25162"/>
</dbReference>
<dbReference type="EMBL" id="KB294622">
    <property type="protein sequence ID" value="ELU14305.1"/>
    <property type="molecule type" value="Genomic_DNA"/>
</dbReference>
<keyword evidence="9" id="KW-1185">Reference proteome</keyword>
<evidence type="ECO:0000313" key="7">
    <source>
        <dbReference type="EMBL" id="ELU14305.1"/>
    </source>
</evidence>
<evidence type="ECO:0000313" key="8">
    <source>
        <dbReference type="EnsemblMetazoa" id="CapteP25162"/>
    </source>
</evidence>
<feature type="domain" description="G-protein coupled receptors family 1 profile" evidence="6">
    <location>
        <begin position="42"/>
        <end position="305"/>
    </location>
</feature>
<name>R7VF56_CAPTE</name>
<organism evidence="7">
    <name type="scientific">Capitella teleta</name>
    <name type="common">Polychaete worm</name>
    <dbReference type="NCBI Taxonomy" id="283909"/>
    <lineage>
        <taxon>Eukaryota</taxon>
        <taxon>Metazoa</taxon>
        <taxon>Spiralia</taxon>
        <taxon>Lophotrochozoa</taxon>
        <taxon>Annelida</taxon>
        <taxon>Polychaeta</taxon>
        <taxon>Sedentaria</taxon>
        <taxon>Scolecida</taxon>
        <taxon>Capitellidae</taxon>
        <taxon>Capitella</taxon>
    </lineage>
</organism>
<feature type="transmembrane region" description="Helical" evidence="5">
    <location>
        <begin position="247"/>
        <end position="265"/>
    </location>
</feature>
<feature type="transmembrane region" description="Helical" evidence="5">
    <location>
        <begin position="149"/>
        <end position="166"/>
    </location>
</feature>
<dbReference type="PROSITE" id="PS50262">
    <property type="entry name" value="G_PROTEIN_RECEP_F1_2"/>
    <property type="match status" value="1"/>
</dbReference>
<dbReference type="Proteomes" id="UP000014760">
    <property type="component" value="Unassembled WGS sequence"/>
</dbReference>
<comment type="subcellular location">
    <subcellularLocation>
        <location evidence="1">Membrane</location>
    </subcellularLocation>
</comment>